<evidence type="ECO:0000256" key="1">
    <source>
        <dbReference type="SAM" id="MobiDB-lite"/>
    </source>
</evidence>
<dbReference type="PANTHER" id="PTHR32011:SF2">
    <property type="entry name" value="OS08G0472400 PROTEIN"/>
    <property type="match status" value="1"/>
</dbReference>
<reference evidence="2" key="1">
    <citation type="submission" date="2007-02" db="EMBL/GenBank/DDBJ databases">
        <title>Complete sequence of Mycobacterium sp. JLS.</title>
        <authorList>
            <consortium name="US DOE Joint Genome Institute"/>
            <person name="Copeland A."/>
            <person name="Lucas S."/>
            <person name="Lapidus A."/>
            <person name="Barry K."/>
            <person name="Detter J.C."/>
            <person name="Glavina del Rio T."/>
            <person name="Hammon N."/>
            <person name="Israni S."/>
            <person name="Dalin E."/>
            <person name="Tice H."/>
            <person name="Pitluck S."/>
            <person name="Chain P."/>
            <person name="Malfatti S."/>
            <person name="Shin M."/>
            <person name="Vergez L."/>
            <person name="Schmutz J."/>
            <person name="Larimer F."/>
            <person name="Land M."/>
            <person name="Hauser L."/>
            <person name="Kyrpides N."/>
            <person name="Mikhailova N."/>
            <person name="Miller C.D."/>
            <person name="Anderson A.J."/>
            <person name="Sims R.C."/>
            <person name="Richardson P."/>
        </authorList>
    </citation>
    <scope>NUCLEOTIDE SEQUENCE [LARGE SCALE GENOMIC DNA]</scope>
    <source>
        <strain evidence="2">JLS</strain>
    </source>
</reference>
<dbReference type="EMBL" id="CP000580">
    <property type="protein sequence ID" value="ABN97590.1"/>
    <property type="molecule type" value="Genomic_DNA"/>
</dbReference>
<dbReference type="PANTHER" id="PTHR32011">
    <property type="entry name" value="OS08G0472400 PROTEIN"/>
    <property type="match status" value="1"/>
</dbReference>
<feature type="region of interest" description="Disordered" evidence="1">
    <location>
        <begin position="1"/>
        <end position="21"/>
    </location>
</feature>
<evidence type="ECO:0008006" key="3">
    <source>
        <dbReference type="Google" id="ProtNLM"/>
    </source>
</evidence>
<dbReference type="KEGG" id="mjl:Mjls_1802"/>
<organism evidence="2">
    <name type="scientific">Mycobacterium sp. (strain JLS)</name>
    <dbReference type="NCBI Taxonomy" id="164757"/>
    <lineage>
        <taxon>Bacteria</taxon>
        <taxon>Bacillati</taxon>
        <taxon>Actinomycetota</taxon>
        <taxon>Actinomycetes</taxon>
        <taxon>Mycobacteriales</taxon>
        <taxon>Mycobacteriaceae</taxon>
        <taxon>Mycobacterium</taxon>
    </lineage>
</organism>
<name>A0A5Q5CEP9_MYCSJ</name>
<evidence type="ECO:0000313" key="2">
    <source>
        <dbReference type="EMBL" id="ABN97590.1"/>
    </source>
</evidence>
<accession>A0A5Q5CEP9</accession>
<sequence length="206" mass="22785">MRFHPRHAGPRVSERTLDAGDSVEAMSRPGADAAERLAALGVVPMAPGLSDDEVARIESSFAFTFADDHREFLAACLPVGEGWPNWREAGRRTLETLLRLPVDGILFAVEWKQFWDASWGRRPARMKDALRSAAYQLARVPRLVPVHSNCYLPAGHDSSGHPVLSIYQADIHVVAADLFDYVDRLTTPAAEPSAVATVDFWSDHVR</sequence>
<dbReference type="AlphaFoldDB" id="A0A5Q5CEP9"/>
<protein>
    <recommendedName>
        <fullName evidence="3">SMI1/KNR4 family protein</fullName>
    </recommendedName>
</protein>
<gene>
    <name evidence="2" type="ordered locus">Mjls_1802</name>
</gene>
<proteinExistence type="predicted"/>